<reference evidence="4" key="1">
    <citation type="submission" date="2016-11" db="EMBL/GenBank/DDBJ databases">
        <authorList>
            <person name="Varghese N."/>
            <person name="Submissions S."/>
        </authorList>
    </citation>
    <scope>NUCLEOTIDE SEQUENCE [LARGE SCALE GENOMIC DNA]</scope>
    <source>
        <strain evidence="4">DSM 21120</strain>
    </source>
</reference>
<feature type="compositionally biased region" description="Basic and acidic residues" evidence="1">
    <location>
        <begin position="82"/>
        <end position="96"/>
    </location>
</feature>
<keyword evidence="4" id="KW-1185">Reference proteome</keyword>
<evidence type="ECO:0000313" key="3">
    <source>
        <dbReference type="EMBL" id="SHH19970.1"/>
    </source>
</evidence>
<feature type="region of interest" description="Disordered" evidence="1">
    <location>
        <begin position="108"/>
        <end position="130"/>
    </location>
</feature>
<evidence type="ECO:0000256" key="1">
    <source>
        <dbReference type="SAM" id="MobiDB-lite"/>
    </source>
</evidence>
<name>A0A1M5R1Q4_9FIRM</name>
<feature type="domain" description="S1 motif" evidence="2">
    <location>
        <begin position="6"/>
        <end position="74"/>
    </location>
</feature>
<dbReference type="Proteomes" id="UP000184032">
    <property type="component" value="Unassembled WGS sequence"/>
</dbReference>
<organism evidence="3 4">
    <name type="scientific">Anaerosphaera aminiphila DSM 21120</name>
    <dbReference type="NCBI Taxonomy" id="1120995"/>
    <lineage>
        <taxon>Bacteria</taxon>
        <taxon>Bacillati</taxon>
        <taxon>Bacillota</taxon>
        <taxon>Tissierellia</taxon>
        <taxon>Tissierellales</taxon>
        <taxon>Peptoniphilaceae</taxon>
        <taxon>Anaerosphaera</taxon>
    </lineage>
</organism>
<sequence>MALAVGQIVDGVVTNILKFGAFVNLPEGKSGLVHISEVSDSYVENINDFLKKGQEVKVKVLSIDEKGKIDLSMKQAQKKSTKPAEFEKSKRDDDASFEDKLSKFLKDSNEKFEQARSRENSKMAGQRRNK</sequence>
<feature type="compositionally biased region" description="Basic and acidic residues" evidence="1">
    <location>
        <begin position="108"/>
        <end position="121"/>
    </location>
</feature>
<evidence type="ECO:0000259" key="2">
    <source>
        <dbReference type="PROSITE" id="PS50126"/>
    </source>
</evidence>
<dbReference type="FunFam" id="2.40.50.140:FF:000189">
    <property type="entry name" value="Polyribonucleotide nucleotidyltransferase, putative"/>
    <property type="match status" value="1"/>
</dbReference>
<dbReference type="PANTHER" id="PTHR10724">
    <property type="entry name" value="30S RIBOSOMAL PROTEIN S1"/>
    <property type="match status" value="1"/>
</dbReference>
<dbReference type="InterPro" id="IPR050437">
    <property type="entry name" value="Ribos_protein_bS1-like"/>
</dbReference>
<evidence type="ECO:0000313" key="4">
    <source>
        <dbReference type="Proteomes" id="UP000184032"/>
    </source>
</evidence>
<gene>
    <name evidence="3" type="ORF">SAMN02745245_00777</name>
</gene>
<dbReference type="AlphaFoldDB" id="A0A1M5R1Q4"/>
<dbReference type="RefSeq" id="WP_073183940.1">
    <property type="nucleotide sequence ID" value="NZ_FQXI01000004.1"/>
</dbReference>
<dbReference type="GO" id="GO:0003735">
    <property type="term" value="F:structural constituent of ribosome"/>
    <property type="evidence" value="ECO:0007669"/>
    <property type="project" value="TreeGrafter"/>
</dbReference>
<dbReference type="OrthoDB" id="9810507at2"/>
<dbReference type="STRING" id="1120995.SAMN02745245_00777"/>
<dbReference type="GO" id="GO:0006412">
    <property type="term" value="P:translation"/>
    <property type="evidence" value="ECO:0007669"/>
    <property type="project" value="TreeGrafter"/>
</dbReference>
<dbReference type="CDD" id="cd05692">
    <property type="entry name" value="S1_RPS1_repeat_hs4"/>
    <property type="match status" value="1"/>
</dbReference>
<dbReference type="SUPFAM" id="SSF50249">
    <property type="entry name" value="Nucleic acid-binding proteins"/>
    <property type="match status" value="1"/>
</dbReference>
<dbReference type="InterPro" id="IPR003029">
    <property type="entry name" value="S1_domain"/>
</dbReference>
<proteinExistence type="predicted"/>
<dbReference type="PROSITE" id="PS50126">
    <property type="entry name" value="S1"/>
    <property type="match status" value="1"/>
</dbReference>
<dbReference type="SMART" id="SM00316">
    <property type="entry name" value="S1"/>
    <property type="match status" value="1"/>
</dbReference>
<dbReference type="Pfam" id="PF00575">
    <property type="entry name" value="S1"/>
    <property type="match status" value="1"/>
</dbReference>
<accession>A0A1M5R1Q4</accession>
<dbReference type="EMBL" id="FQXI01000004">
    <property type="protein sequence ID" value="SHH19970.1"/>
    <property type="molecule type" value="Genomic_DNA"/>
</dbReference>
<feature type="region of interest" description="Disordered" evidence="1">
    <location>
        <begin position="73"/>
        <end position="96"/>
    </location>
</feature>
<dbReference type="InterPro" id="IPR012340">
    <property type="entry name" value="NA-bd_OB-fold"/>
</dbReference>
<dbReference type="GO" id="GO:0003729">
    <property type="term" value="F:mRNA binding"/>
    <property type="evidence" value="ECO:0007669"/>
    <property type="project" value="TreeGrafter"/>
</dbReference>
<dbReference type="Gene3D" id="2.40.50.140">
    <property type="entry name" value="Nucleic acid-binding proteins"/>
    <property type="match status" value="1"/>
</dbReference>
<protein>
    <submittedName>
        <fullName evidence="3">S1 RNA binding domain protein</fullName>
    </submittedName>
</protein>